<proteinExistence type="predicted"/>
<feature type="compositionally biased region" description="Polar residues" evidence="2">
    <location>
        <begin position="1009"/>
        <end position="1024"/>
    </location>
</feature>
<feature type="coiled-coil region" evidence="1">
    <location>
        <begin position="164"/>
        <end position="191"/>
    </location>
</feature>
<accession>A0A6B2KW70</accession>
<name>A0A6B2KW70_9EUKA</name>
<dbReference type="EMBL" id="GIBP01000071">
    <property type="protein sequence ID" value="NDV29040.1"/>
    <property type="molecule type" value="Transcribed_RNA"/>
</dbReference>
<protein>
    <submittedName>
        <fullName evidence="3">Uncharacterized protein</fullName>
    </submittedName>
</protein>
<feature type="compositionally biased region" description="Polar residues" evidence="2">
    <location>
        <begin position="1087"/>
        <end position="1100"/>
    </location>
</feature>
<evidence type="ECO:0000256" key="1">
    <source>
        <dbReference type="SAM" id="Coils"/>
    </source>
</evidence>
<feature type="coiled-coil region" evidence="1">
    <location>
        <begin position="743"/>
        <end position="770"/>
    </location>
</feature>
<evidence type="ECO:0000313" key="3">
    <source>
        <dbReference type="EMBL" id="NDV29040.1"/>
    </source>
</evidence>
<organism evidence="3">
    <name type="scientific">Arcella intermedia</name>
    <dbReference type="NCBI Taxonomy" id="1963864"/>
    <lineage>
        <taxon>Eukaryota</taxon>
        <taxon>Amoebozoa</taxon>
        <taxon>Tubulinea</taxon>
        <taxon>Elardia</taxon>
        <taxon>Arcellinida</taxon>
        <taxon>Sphaerothecina</taxon>
        <taxon>Arcellidae</taxon>
        <taxon>Arcella</taxon>
    </lineage>
</organism>
<keyword evidence="1" id="KW-0175">Coiled coil</keyword>
<evidence type="ECO:0000256" key="2">
    <source>
        <dbReference type="SAM" id="MobiDB-lite"/>
    </source>
</evidence>
<sequence length="1389" mass="162031">MNDSWVLGDGPGFQDTRGDVVEIRNMIQMVRVIKECTGLVPLLFINYHSLKNRRGNEIIGLLRYVCSLFNNNITILEQSVVCVFTNVPDMIKYTYFEESLQGLGQSFRESDSVPQKLLDILIEQCREETAILFGSKIERKHLNRFKNIKFSEISKQSLEVNLCYNLNERTKDNLQKECRNLEIDIINCLREGEMNEGLLDKLKILFELGEHLPIPVVKGCVDECMEEVQKNLNENISKEREKFSQVINSNSEINPNSFSKLSRIREFLMNTGNMPSQFQLKANDIDNWMLQTILDNFQPEKFHNIQVICEYKFKLDEMKRVFPFLDTGKPKDLLMGHLQKKIQECNDLAVNSFEHLDQILILLEFVINIKTNFPELEKMVLSCLETVNTNISKKCKKLKKNLISKLKGDNLVEKSDIENYKFLKAHRKNNAIINLKKFYKDIQNELIGICEKIIESDNFDGTLIHTIIAIQKVDEKIEEKIGDLLRVKLNKLTNQVLKESQKKDNEFYALGLLKQNLWIDEERSDKKISLEYKAIKNVIIKRLNNLSKNIENNLKTENFVEAEKQWTQYNGLYEKFSKYSESEDATPPPLVSFLQNYIASIESKISEGSLSLEEANQQYVKVEQCNQLLHHVEFNKGRELCQRLIQYIEQNVAGLFESINENYDSVERIDFPRIREIFSILHFLDSFQVMKNKRYLQNFKNRIEQWIHLLLQNLSKKIQQDLCSCRKEVDSLNVGFVSISNFLPHLRQELDRLNEQIELKDKRNMVLLEDLLSKEKYHEINELFLIEQPSQQIKLKICSSITNLLKETRKSLLILVKFDDITIQDISGKFYSIEDAFDHLQDILSEAHRKQLSEIYSTLEQLVQNNMEKVKECIKTYQLRDAEIQYNILKKLMNQIPKLKVSDESKDLEISNIWKTIIGDTNLNALIINCLYEQYKTDRWKYVQILELVRKASLEKRSKILCEDDEIEYSYWLMNLHPELSSSIQDLNPLSPRYPTPRLLSPRVRTLPNLVSPSELPSESQMENLESPRYPPTQQPTHIKNNTPTFQQPQTQPIQTTPLPQPTTRNSHHSQTQRAQPTPLPQPTPLNTHINNDTPISHQSQTQPTQPTPQPNYDNEKYNNFRTFIKGIVNTPITFTHILEMVTKFKEVVFDMEKLRMLGLIEDVEQISGAIETFIQFEIADLLDGFLLLPDLQGKVGESIKNKFEKIKQVASIPNQQIINHGVLSPLLDGISTCIKENYQNLESNLKDNNLNAVLKILQNNEMIREILEFVNSGWTFSELKPYLSLLDSSKQLVQDWLEQSTKSADFTKRLETIQLLHNQEDLIQFMGQQFQTLYNDTLNTTITEVSNQISETYYMEIPHHIIQDHLLLAQSLEDIITKIMEPHFEKKK</sequence>
<reference evidence="3" key="1">
    <citation type="journal article" date="2020" name="J. Eukaryot. Microbiol.">
        <title>De novo Sequencing, Assembly and Annotation of the Transcriptome for the Free-Living Testate Amoeba Arcella intermedia.</title>
        <authorList>
            <person name="Ribeiro G.M."/>
            <person name="Porfirio-Sousa A.L."/>
            <person name="Maurer-Alcala X.X."/>
            <person name="Katz L.A."/>
            <person name="Lahr D.J.G."/>
        </authorList>
    </citation>
    <scope>NUCLEOTIDE SEQUENCE</scope>
</reference>
<feature type="compositionally biased region" description="Low complexity" evidence="2">
    <location>
        <begin position="1043"/>
        <end position="1064"/>
    </location>
</feature>
<feature type="region of interest" description="Disordered" evidence="2">
    <location>
        <begin position="996"/>
        <end position="1117"/>
    </location>
</feature>